<dbReference type="EMBL" id="CP121252">
    <property type="protein sequence ID" value="WFP17274.1"/>
    <property type="molecule type" value="Genomic_DNA"/>
</dbReference>
<dbReference type="InterPro" id="IPR014710">
    <property type="entry name" value="RmlC-like_jellyroll"/>
</dbReference>
<protein>
    <submittedName>
        <fullName evidence="1">LuxR family transcriptional regulator</fullName>
    </submittedName>
</protein>
<proteinExistence type="predicted"/>
<dbReference type="PANTHER" id="PTHR37694">
    <property type="entry name" value="SLR8022 PROTEIN"/>
    <property type="match status" value="1"/>
</dbReference>
<dbReference type="RefSeq" id="WP_278158659.1">
    <property type="nucleotide sequence ID" value="NZ_CP121252.1"/>
</dbReference>
<dbReference type="SUPFAM" id="SSF51182">
    <property type="entry name" value="RmlC-like cupins"/>
    <property type="match status" value="1"/>
</dbReference>
<name>A0ABY8H7Z6_9MICC</name>
<evidence type="ECO:0000313" key="2">
    <source>
        <dbReference type="Proteomes" id="UP001219037"/>
    </source>
</evidence>
<dbReference type="PANTHER" id="PTHR37694:SF1">
    <property type="entry name" value="SLR8022 PROTEIN"/>
    <property type="match status" value="1"/>
</dbReference>
<accession>A0ABY8H7Z6</accession>
<sequence>MTDAEAHGAPEISPVGLKQIQESLLAAARSSRAQRAAKSVYGSRDTKMGQTVLALLAGAELAEHDSPPEAVLQVLTGRIRLHGKDRSWELTAGQLLPIPPERHSVTALENSVFLLTVIRGA</sequence>
<keyword evidence="2" id="KW-1185">Reference proteome</keyword>
<reference evidence="1 2" key="1">
    <citation type="submission" date="2023-04" db="EMBL/GenBank/DDBJ databases">
        <title>Funneling lignin-derived compounds into biodiesel using alkali-halophilic Citricoccus sp. P2.</title>
        <authorList>
            <person name="Luo C.-B."/>
        </authorList>
    </citation>
    <scope>NUCLEOTIDE SEQUENCE [LARGE SCALE GENOMIC DNA]</scope>
    <source>
        <strain evidence="1 2">P2</strain>
    </source>
</reference>
<dbReference type="InterPro" id="IPR011051">
    <property type="entry name" value="RmlC_Cupin_sf"/>
</dbReference>
<organism evidence="1 2">
    <name type="scientific">Citricoccus muralis</name>
    <dbReference type="NCBI Taxonomy" id="169134"/>
    <lineage>
        <taxon>Bacteria</taxon>
        <taxon>Bacillati</taxon>
        <taxon>Actinomycetota</taxon>
        <taxon>Actinomycetes</taxon>
        <taxon>Micrococcales</taxon>
        <taxon>Micrococcaceae</taxon>
        <taxon>Citricoccus</taxon>
    </lineage>
</organism>
<evidence type="ECO:0000313" key="1">
    <source>
        <dbReference type="EMBL" id="WFP17274.1"/>
    </source>
</evidence>
<dbReference type="Gene3D" id="2.60.120.10">
    <property type="entry name" value="Jelly Rolls"/>
    <property type="match status" value="1"/>
</dbReference>
<dbReference type="Proteomes" id="UP001219037">
    <property type="component" value="Chromosome"/>
</dbReference>
<gene>
    <name evidence="1" type="ORF">P8192_03940</name>
</gene>